<evidence type="ECO:0000313" key="1">
    <source>
        <dbReference type="EMBL" id="KKK83566.1"/>
    </source>
</evidence>
<protein>
    <submittedName>
        <fullName evidence="1">Uncharacterized protein</fullName>
    </submittedName>
</protein>
<comment type="caution">
    <text evidence="1">The sequence shown here is derived from an EMBL/GenBank/DDBJ whole genome shotgun (WGS) entry which is preliminary data.</text>
</comment>
<dbReference type="AlphaFoldDB" id="A0A0F9BGL9"/>
<accession>A0A0F9BGL9</accession>
<dbReference type="EMBL" id="LAZR01052165">
    <property type="protein sequence ID" value="KKK83566.1"/>
    <property type="molecule type" value="Genomic_DNA"/>
</dbReference>
<gene>
    <name evidence="1" type="ORF">LCGC14_2792100</name>
</gene>
<proteinExistence type="predicted"/>
<sequence>MAQLIHIVHPKTDKRDAAGNWIEIKEWVVIDLQDLSEEDIIKEYCRGVGEELEIASIVEIEGNVATFPAHQLLSA</sequence>
<name>A0A0F9BGL9_9ZZZZ</name>
<organism evidence="1">
    <name type="scientific">marine sediment metagenome</name>
    <dbReference type="NCBI Taxonomy" id="412755"/>
    <lineage>
        <taxon>unclassified sequences</taxon>
        <taxon>metagenomes</taxon>
        <taxon>ecological metagenomes</taxon>
    </lineage>
</organism>
<reference evidence="1" key="1">
    <citation type="journal article" date="2015" name="Nature">
        <title>Complex archaea that bridge the gap between prokaryotes and eukaryotes.</title>
        <authorList>
            <person name="Spang A."/>
            <person name="Saw J.H."/>
            <person name="Jorgensen S.L."/>
            <person name="Zaremba-Niedzwiedzka K."/>
            <person name="Martijn J."/>
            <person name="Lind A.E."/>
            <person name="van Eijk R."/>
            <person name="Schleper C."/>
            <person name="Guy L."/>
            <person name="Ettema T.J."/>
        </authorList>
    </citation>
    <scope>NUCLEOTIDE SEQUENCE</scope>
</reference>